<proteinExistence type="predicted"/>
<comment type="caution">
    <text evidence="2">The sequence shown here is derived from an EMBL/GenBank/DDBJ whole genome shotgun (WGS) entry which is preliminary data.</text>
</comment>
<name>A0A3L7JDA2_9HYPH</name>
<evidence type="ECO:0000313" key="3">
    <source>
        <dbReference type="Proteomes" id="UP000281094"/>
    </source>
</evidence>
<dbReference type="InterPro" id="IPR000182">
    <property type="entry name" value="GNAT_dom"/>
</dbReference>
<dbReference type="SUPFAM" id="SSF55729">
    <property type="entry name" value="Acyl-CoA N-acyltransferases (Nat)"/>
    <property type="match status" value="1"/>
</dbReference>
<feature type="domain" description="N-acetyltransferase" evidence="1">
    <location>
        <begin position="23"/>
        <end position="191"/>
    </location>
</feature>
<keyword evidence="2" id="KW-0808">Transferase</keyword>
<evidence type="ECO:0000313" key="2">
    <source>
        <dbReference type="EMBL" id="RLQ88285.1"/>
    </source>
</evidence>
<dbReference type="EMBL" id="RCWN01000001">
    <property type="protein sequence ID" value="RLQ88285.1"/>
    <property type="molecule type" value="Genomic_DNA"/>
</dbReference>
<dbReference type="GO" id="GO:0016747">
    <property type="term" value="F:acyltransferase activity, transferring groups other than amino-acyl groups"/>
    <property type="evidence" value="ECO:0007669"/>
    <property type="project" value="InterPro"/>
</dbReference>
<dbReference type="AlphaFoldDB" id="A0A3L7JDA2"/>
<dbReference type="Gene3D" id="3.40.630.30">
    <property type="match status" value="1"/>
</dbReference>
<dbReference type="InterPro" id="IPR016181">
    <property type="entry name" value="Acyl_CoA_acyltransferase"/>
</dbReference>
<keyword evidence="3" id="KW-1185">Reference proteome</keyword>
<gene>
    <name evidence="2" type="ORF">D8780_08765</name>
</gene>
<organism evidence="2 3">
    <name type="scientific">Notoacmeibacter ruber</name>
    <dbReference type="NCBI Taxonomy" id="2670375"/>
    <lineage>
        <taxon>Bacteria</taxon>
        <taxon>Pseudomonadati</taxon>
        <taxon>Pseudomonadota</taxon>
        <taxon>Alphaproteobacteria</taxon>
        <taxon>Hyphomicrobiales</taxon>
        <taxon>Notoacmeibacteraceae</taxon>
        <taxon>Notoacmeibacter</taxon>
    </lineage>
</organism>
<dbReference type="Proteomes" id="UP000281094">
    <property type="component" value="Unassembled WGS sequence"/>
</dbReference>
<evidence type="ECO:0000259" key="1">
    <source>
        <dbReference type="PROSITE" id="PS51186"/>
    </source>
</evidence>
<reference evidence="2 3" key="1">
    <citation type="submission" date="2018-10" db="EMBL/GenBank/DDBJ databases">
        <title>Notoacmeibacter sp. M2BS9Y-3-1, whole genome shotgun sequence.</title>
        <authorList>
            <person name="Tuo L."/>
        </authorList>
    </citation>
    <scope>NUCLEOTIDE SEQUENCE [LARGE SCALE GENOMIC DNA]</scope>
    <source>
        <strain evidence="2 3">M2BS9Y-3-1</strain>
    </source>
</reference>
<protein>
    <submittedName>
        <fullName evidence="2">GNAT family N-acetyltransferase</fullName>
    </submittedName>
</protein>
<dbReference type="Pfam" id="PF00583">
    <property type="entry name" value="Acetyltransf_1"/>
    <property type="match status" value="1"/>
</dbReference>
<sequence>MSSDIRLQAYRGAEAGSLVDGLAALRIKVFADWPYLYEGDREYEARYLGHFLAGEGAFVAAAFDGDQLVGAATAAPLVQHMDDIAEPVRALDLDPAAIFYLSESVLLSEYRGSGIGHRFFDMREAEAMRQGFRASMFCAVDRQPDDPRRPSDARSLEPFWRTRGYRKIDGPKAHISWRERGHSDESDHTLTLWLRDLNGE</sequence>
<dbReference type="RefSeq" id="WP_121645251.1">
    <property type="nucleotide sequence ID" value="NZ_RCWN01000001.1"/>
</dbReference>
<dbReference type="PROSITE" id="PS51186">
    <property type="entry name" value="GNAT"/>
    <property type="match status" value="1"/>
</dbReference>
<accession>A0A3L7JDA2</accession>